<organism evidence="4 5">
    <name type="scientific">Novosphingobium sediminicola</name>
    <dbReference type="NCBI Taxonomy" id="563162"/>
    <lineage>
        <taxon>Bacteria</taxon>
        <taxon>Pseudomonadati</taxon>
        <taxon>Pseudomonadota</taxon>
        <taxon>Alphaproteobacteria</taxon>
        <taxon>Sphingomonadales</taxon>
        <taxon>Sphingomonadaceae</taxon>
        <taxon>Novosphingobium</taxon>
    </lineage>
</organism>
<evidence type="ECO:0000256" key="2">
    <source>
        <dbReference type="ARBA" id="ARBA00022679"/>
    </source>
</evidence>
<dbReference type="PANTHER" id="PTHR43861">
    <property type="entry name" value="TRANS-ACONITATE 2-METHYLTRANSFERASE-RELATED"/>
    <property type="match status" value="1"/>
</dbReference>
<dbReference type="EMBL" id="JACIDX010000026">
    <property type="protein sequence ID" value="MBB3957548.1"/>
    <property type="molecule type" value="Genomic_DNA"/>
</dbReference>
<dbReference type="InterPro" id="IPR029063">
    <property type="entry name" value="SAM-dependent_MTases_sf"/>
</dbReference>
<dbReference type="PANTHER" id="PTHR43861:SF1">
    <property type="entry name" value="TRANS-ACONITATE 2-METHYLTRANSFERASE"/>
    <property type="match status" value="1"/>
</dbReference>
<feature type="domain" description="Methyltransferase" evidence="3">
    <location>
        <begin position="49"/>
        <end position="142"/>
    </location>
</feature>
<dbReference type="RefSeq" id="WP_183628942.1">
    <property type="nucleotide sequence ID" value="NZ_JACIDX010000026.1"/>
</dbReference>
<accession>A0A7W6CNC2</accession>
<dbReference type="CDD" id="cd02440">
    <property type="entry name" value="AdoMet_MTases"/>
    <property type="match status" value="1"/>
</dbReference>
<comment type="caution">
    <text evidence="4">The sequence shown here is derived from an EMBL/GenBank/DDBJ whole genome shotgun (WGS) entry which is preliminary data.</text>
</comment>
<dbReference type="GO" id="GO:0008168">
    <property type="term" value="F:methyltransferase activity"/>
    <property type="evidence" value="ECO:0007669"/>
    <property type="project" value="UniProtKB-KW"/>
</dbReference>
<protein>
    <submittedName>
        <fullName evidence="4">SAM-dependent methyltransferase</fullName>
    </submittedName>
</protein>
<sequence>MTDQQPETTGWNTQRSQVWVELQPMLDRLFSPFERILVDAVGGQGARAVLDIGCGAGATTLAIAQQLGDEVNCTGLDISQDLVDAASRRAKGKGNVRFLCADAQRHAFAPEQFDAIISRFGVMFFDDPVAAFANLRAAARPGAALTCIAWRSASDNPFMTVQRRAIAQVLGPQGDPAPDAPGQFAFADDGRVRGILADAGWSSIDIRPINVPCTLSADDLPIYARRMGGMDAIASDLDEAQWGRLEAALDRGFAGFVVDGVARFEAACWVVQAKR</sequence>
<dbReference type="InterPro" id="IPR041698">
    <property type="entry name" value="Methyltransf_25"/>
</dbReference>
<reference evidence="4 5" key="1">
    <citation type="submission" date="2020-08" db="EMBL/GenBank/DDBJ databases">
        <title>Genomic Encyclopedia of Type Strains, Phase IV (KMG-IV): sequencing the most valuable type-strain genomes for metagenomic binning, comparative biology and taxonomic classification.</title>
        <authorList>
            <person name="Goeker M."/>
        </authorList>
    </citation>
    <scope>NUCLEOTIDE SEQUENCE [LARGE SCALE GENOMIC DNA]</scope>
    <source>
        <strain evidence="4 5">DSM 27057</strain>
    </source>
</reference>
<dbReference type="AlphaFoldDB" id="A0A7W6CNC2"/>
<evidence type="ECO:0000259" key="3">
    <source>
        <dbReference type="Pfam" id="PF13649"/>
    </source>
</evidence>
<keyword evidence="5" id="KW-1185">Reference proteome</keyword>
<evidence type="ECO:0000256" key="1">
    <source>
        <dbReference type="ARBA" id="ARBA00022603"/>
    </source>
</evidence>
<keyword evidence="1 4" id="KW-0489">Methyltransferase</keyword>
<proteinExistence type="predicted"/>
<gene>
    <name evidence="4" type="ORF">GGR38_004522</name>
</gene>
<dbReference type="Proteomes" id="UP000548867">
    <property type="component" value="Unassembled WGS sequence"/>
</dbReference>
<dbReference type="Pfam" id="PF13649">
    <property type="entry name" value="Methyltransf_25"/>
    <property type="match status" value="1"/>
</dbReference>
<dbReference type="Gene3D" id="3.40.50.150">
    <property type="entry name" value="Vaccinia Virus protein VP39"/>
    <property type="match status" value="1"/>
</dbReference>
<dbReference type="GO" id="GO:0032259">
    <property type="term" value="P:methylation"/>
    <property type="evidence" value="ECO:0007669"/>
    <property type="project" value="UniProtKB-KW"/>
</dbReference>
<evidence type="ECO:0000313" key="4">
    <source>
        <dbReference type="EMBL" id="MBB3957548.1"/>
    </source>
</evidence>
<keyword evidence="2 4" id="KW-0808">Transferase</keyword>
<evidence type="ECO:0000313" key="5">
    <source>
        <dbReference type="Proteomes" id="UP000548867"/>
    </source>
</evidence>
<name>A0A7W6CNC2_9SPHN</name>
<dbReference type="SUPFAM" id="SSF53335">
    <property type="entry name" value="S-adenosyl-L-methionine-dependent methyltransferases"/>
    <property type="match status" value="1"/>
</dbReference>